<comment type="caution">
    <text evidence="5">The sequence shown here is derived from an EMBL/GenBank/DDBJ whole genome shotgun (WGS) entry which is preliminary data.</text>
</comment>
<evidence type="ECO:0000259" key="4">
    <source>
        <dbReference type="PROSITE" id="PS50089"/>
    </source>
</evidence>
<dbReference type="SUPFAM" id="SSF57850">
    <property type="entry name" value="RING/U-box"/>
    <property type="match status" value="1"/>
</dbReference>
<dbReference type="SMART" id="SM00184">
    <property type="entry name" value="RING"/>
    <property type="match status" value="1"/>
</dbReference>
<dbReference type="AlphaFoldDB" id="A0A5B0SFW5"/>
<dbReference type="InterPro" id="IPR001841">
    <property type="entry name" value="Znf_RING"/>
</dbReference>
<dbReference type="GO" id="GO:0008270">
    <property type="term" value="F:zinc ion binding"/>
    <property type="evidence" value="ECO:0007669"/>
    <property type="project" value="UniProtKB-KW"/>
</dbReference>
<evidence type="ECO:0000256" key="1">
    <source>
        <dbReference type="PROSITE-ProRule" id="PRU00175"/>
    </source>
</evidence>
<reference evidence="5 6" key="1">
    <citation type="submission" date="2019-05" db="EMBL/GenBank/DDBJ databases">
        <title>Emergence of the Ug99 lineage of the wheat stem rust pathogen through somatic hybridization.</title>
        <authorList>
            <person name="Li F."/>
            <person name="Upadhyaya N.M."/>
            <person name="Sperschneider J."/>
            <person name="Matny O."/>
            <person name="Nguyen-Phuc H."/>
            <person name="Mago R."/>
            <person name="Raley C."/>
            <person name="Miller M.E."/>
            <person name="Silverstein K.A.T."/>
            <person name="Henningsen E."/>
            <person name="Hirsch C.D."/>
            <person name="Visser B."/>
            <person name="Pretorius Z.A."/>
            <person name="Steffenson B.J."/>
            <person name="Schwessinger B."/>
            <person name="Dodds P.N."/>
            <person name="Figueroa M."/>
        </authorList>
    </citation>
    <scope>NUCLEOTIDE SEQUENCE [LARGE SCALE GENOMIC DNA]</scope>
    <source>
        <strain evidence="5 6">Ug99</strain>
    </source>
</reference>
<dbReference type="PROSITE" id="PS50089">
    <property type="entry name" value="ZF_RING_2"/>
    <property type="match status" value="1"/>
</dbReference>
<keyword evidence="1" id="KW-0863">Zinc-finger</keyword>
<protein>
    <recommendedName>
        <fullName evidence="4">RING-type domain-containing protein</fullName>
    </recommendedName>
</protein>
<keyword evidence="2" id="KW-0812">Transmembrane</keyword>
<accession>A0A5B0SFW5</accession>
<keyword evidence="3" id="KW-0732">Signal</keyword>
<dbReference type="Gene3D" id="3.30.40.10">
    <property type="entry name" value="Zinc/RING finger domain, C3HC4 (zinc finger)"/>
    <property type="match status" value="1"/>
</dbReference>
<dbReference type="InterPro" id="IPR013083">
    <property type="entry name" value="Znf_RING/FYVE/PHD"/>
</dbReference>
<keyword evidence="2" id="KW-1133">Transmembrane helix</keyword>
<dbReference type="EMBL" id="VDEP01000039">
    <property type="protein sequence ID" value="KAA1135414.1"/>
    <property type="molecule type" value="Genomic_DNA"/>
</dbReference>
<keyword evidence="1" id="KW-0862">Zinc</keyword>
<keyword evidence="2" id="KW-0472">Membrane</keyword>
<sequence length="176" mass="20696">MLFQSTSIKILPYFLIIMLVARYSEMKVSERSTQLPESLKEMDVHLEPNLNHQKEESTDSLGIYTHDRLVRRSFSEETCKICKQPINPYTGPLSKVGCNHRFHIECLRFTKAKDCPVCSHKPEDWIQRKHELRLQEEARKFQPEDYFCSKTVVFFWVVAFIPALLAMIYSDPPQIN</sequence>
<evidence type="ECO:0000313" key="5">
    <source>
        <dbReference type="EMBL" id="KAA1135414.1"/>
    </source>
</evidence>
<organism evidence="5 6">
    <name type="scientific">Puccinia graminis f. sp. tritici</name>
    <dbReference type="NCBI Taxonomy" id="56615"/>
    <lineage>
        <taxon>Eukaryota</taxon>
        <taxon>Fungi</taxon>
        <taxon>Dikarya</taxon>
        <taxon>Basidiomycota</taxon>
        <taxon>Pucciniomycotina</taxon>
        <taxon>Pucciniomycetes</taxon>
        <taxon>Pucciniales</taxon>
        <taxon>Pucciniaceae</taxon>
        <taxon>Puccinia</taxon>
    </lineage>
</organism>
<evidence type="ECO:0000313" key="6">
    <source>
        <dbReference type="Proteomes" id="UP000325313"/>
    </source>
</evidence>
<evidence type="ECO:0000256" key="2">
    <source>
        <dbReference type="SAM" id="Phobius"/>
    </source>
</evidence>
<name>A0A5B0SFW5_PUCGR</name>
<feature type="transmembrane region" description="Helical" evidence="2">
    <location>
        <begin position="147"/>
        <end position="169"/>
    </location>
</feature>
<dbReference type="Proteomes" id="UP000325313">
    <property type="component" value="Unassembled WGS sequence"/>
</dbReference>
<evidence type="ECO:0000256" key="3">
    <source>
        <dbReference type="SAM" id="SignalP"/>
    </source>
</evidence>
<keyword evidence="1" id="KW-0479">Metal-binding</keyword>
<feature type="signal peptide" evidence="3">
    <location>
        <begin position="1"/>
        <end position="26"/>
    </location>
</feature>
<proteinExistence type="predicted"/>
<feature type="domain" description="RING-type" evidence="4">
    <location>
        <begin position="79"/>
        <end position="119"/>
    </location>
</feature>
<gene>
    <name evidence="5" type="ORF">PGTUg99_023075</name>
</gene>
<feature type="chain" id="PRO_5023042709" description="RING-type domain-containing protein" evidence="3">
    <location>
        <begin position="27"/>
        <end position="176"/>
    </location>
</feature>